<dbReference type="OrthoDB" id="413064at2759"/>
<name>A0A812QAD4_9DINO</name>
<evidence type="ECO:0000256" key="1">
    <source>
        <dbReference type="SAM" id="Phobius"/>
    </source>
</evidence>
<keyword evidence="3" id="KW-1185">Reference proteome</keyword>
<feature type="non-terminal residue" evidence="2">
    <location>
        <position position="80"/>
    </location>
</feature>
<keyword evidence="1" id="KW-1133">Transmembrane helix</keyword>
<dbReference type="Proteomes" id="UP000601435">
    <property type="component" value="Unassembled WGS sequence"/>
</dbReference>
<dbReference type="AlphaFoldDB" id="A0A812QAD4"/>
<accession>A0A812QAD4</accession>
<gene>
    <name evidence="2" type="ORF">SNEC2469_LOCUS10386</name>
</gene>
<feature type="non-terminal residue" evidence="2">
    <location>
        <position position="1"/>
    </location>
</feature>
<reference evidence="2" key="1">
    <citation type="submission" date="2021-02" db="EMBL/GenBank/DDBJ databases">
        <authorList>
            <person name="Dougan E. K."/>
            <person name="Rhodes N."/>
            <person name="Thang M."/>
            <person name="Chan C."/>
        </authorList>
    </citation>
    <scope>NUCLEOTIDE SEQUENCE</scope>
</reference>
<feature type="transmembrane region" description="Helical" evidence="1">
    <location>
        <begin position="27"/>
        <end position="50"/>
    </location>
</feature>
<evidence type="ECO:0000313" key="3">
    <source>
        <dbReference type="Proteomes" id="UP000601435"/>
    </source>
</evidence>
<protein>
    <submittedName>
        <fullName evidence="2">Uncharacterized protein</fullName>
    </submittedName>
</protein>
<evidence type="ECO:0000313" key="2">
    <source>
        <dbReference type="EMBL" id="CAE7383629.1"/>
    </source>
</evidence>
<organism evidence="2 3">
    <name type="scientific">Symbiodinium necroappetens</name>
    <dbReference type="NCBI Taxonomy" id="1628268"/>
    <lineage>
        <taxon>Eukaryota</taxon>
        <taxon>Sar</taxon>
        <taxon>Alveolata</taxon>
        <taxon>Dinophyceae</taxon>
        <taxon>Suessiales</taxon>
        <taxon>Symbiodiniaceae</taxon>
        <taxon>Symbiodinium</taxon>
    </lineage>
</organism>
<keyword evidence="1" id="KW-0472">Membrane</keyword>
<keyword evidence="1" id="KW-0812">Transmembrane</keyword>
<dbReference type="EMBL" id="CAJNJA010016575">
    <property type="protein sequence ID" value="CAE7383629.1"/>
    <property type="molecule type" value="Genomic_DNA"/>
</dbReference>
<comment type="caution">
    <text evidence="2">The sequence shown here is derived from an EMBL/GenBank/DDBJ whole genome shotgun (WGS) entry which is preliminary data.</text>
</comment>
<proteinExistence type="predicted"/>
<sequence>VTNIFQFGWWRCKQRGGELTHWQRWDAAYFLGAAIPMNLGMPLAVVLIYIGEWGYPDSKMWHSGSWMPNTVHGITLYIFK</sequence>